<evidence type="ECO:0000313" key="2">
    <source>
        <dbReference type="Proteomes" id="UP001056120"/>
    </source>
</evidence>
<evidence type="ECO:0000313" key="1">
    <source>
        <dbReference type="EMBL" id="KAI3716551.1"/>
    </source>
</evidence>
<accession>A0ACB9B412</accession>
<keyword evidence="2" id="KW-1185">Reference proteome</keyword>
<reference evidence="1 2" key="2">
    <citation type="journal article" date="2022" name="Mol. Ecol. Resour.">
        <title>The genomes of chicory, endive, great burdock and yacon provide insights into Asteraceae paleo-polyploidization history and plant inulin production.</title>
        <authorList>
            <person name="Fan W."/>
            <person name="Wang S."/>
            <person name="Wang H."/>
            <person name="Wang A."/>
            <person name="Jiang F."/>
            <person name="Liu H."/>
            <person name="Zhao H."/>
            <person name="Xu D."/>
            <person name="Zhang Y."/>
        </authorList>
    </citation>
    <scope>NUCLEOTIDE SEQUENCE [LARGE SCALE GENOMIC DNA]</scope>
    <source>
        <strain evidence="2">cv. Yunnan</strain>
        <tissue evidence="1">Leaves</tissue>
    </source>
</reference>
<dbReference type="Proteomes" id="UP001056120">
    <property type="component" value="Linkage Group LG23"/>
</dbReference>
<dbReference type="EMBL" id="CM042040">
    <property type="protein sequence ID" value="KAI3716551.1"/>
    <property type="molecule type" value="Genomic_DNA"/>
</dbReference>
<organism evidence="1 2">
    <name type="scientific">Smallanthus sonchifolius</name>
    <dbReference type="NCBI Taxonomy" id="185202"/>
    <lineage>
        <taxon>Eukaryota</taxon>
        <taxon>Viridiplantae</taxon>
        <taxon>Streptophyta</taxon>
        <taxon>Embryophyta</taxon>
        <taxon>Tracheophyta</taxon>
        <taxon>Spermatophyta</taxon>
        <taxon>Magnoliopsida</taxon>
        <taxon>eudicotyledons</taxon>
        <taxon>Gunneridae</taxon>
        <taxon>Pentapetalae</taxon>
        <taxon>asterids</taxon>
        <taxon>campanulids</taxon>
        <taxon>Asterales</taxon>
        <taxon>Asteraceae</taxon>
        <taxon>Asteroideae</taxon>
        <taxon>Heliantheae alliance</taxon>
        <taxon>Millerieae</taxon>
        <taxon>Smallanthus</taxon>
    </lineage>
</organism>
<name>A0ACB9B412_9ASTR</name>
<gene>
    <name evidence="1" type="ORF">L1987_67504</name>
</gene>
<reference evidence="2" key="1">
    <citation type="journal article" date="2022" name="Mol. Ecol. Resour.">
        <title>The genomes of chicory, endive, great burdock and yacon provide insights into Asteraceae palaeo-polyploidization history and plant inulin production.</title>
        <authorList>
            <person name="Fan W."/>
            <person name="Wang S."/>
            <person name="Wang H."/>
            <person name="Wang A."/>
            <person name="Jiang F."/>
            <person name="Liu H."/>
            <person name="Zhao H."/>
            <person name="Xu D."/>
            <person name="Zhang Y."/>
        </authorList>
    </citation>
    <scope>NUCLEOTIDE SEQUENCE [LARGE SCALE GENOMIC DNA]</scope>
    <source>
        <strain evidence="2">cv. Yunnan</strain>
    </source>
</reference>
<sequence length="135" mass="15561">MYIEDTSVRVTKEDVQIPVKTYVRRPEQKKELLLPCLHPPLPDAAAASTHHCRRRRPPPRHLPPPTAPQSPPLPSFNYSDDDDDDYHVDGNMMPPHEWIAQKLTRNQISSFSVCEDAGRTLKGRDLSRKDLTDWR</sequence>
<protein>
    <submittedName>
        <fullName evidence="1">Uncharacterized protein</fullName>
    </submittedName>
</protein>
<proteinExistence type="predicted"/>
<comment type="caution">
    <text evidence="1">The sequence shown here is derived from an EMBL/GenBank/DDBJ whole genome shotgun (WGS) entry which is preliminary data.</text>
</comment>